<name>A0ABD5XYL7_9EURY</name>
<evidence type="ECO:0000313" key="2">
    <source>
        <dbReference type="Proteomes" id="UP001596432"/>
    </source>
</evidence>
<evidence type="ECO:0000313" key="1">
    <source>
        <dbReference type="EMBL" id="MFC7140232.1"/>
    </source>
</evidence>
<keyword evidence="2" id="KW-1185">Reference proteome</keyword>
<sequence length="206" mass="22971">MDAELRAGVAVYNAGHYHAAHDAWEARWLDLPEGDDERFLHGLIQFTAAVYHARERNWSGATGLADSADDYLADLPGDYRGVNVATVREYLAALERDPERIERGPAPALTYEGDALGLADLHVESAFVAADVLAEDLGYDEDVIEQATRYARADLEAGEEGSEFVTFLLDFVRDADHRGIVAQRLSEHVDRREHRESDVDGLFDER</sequence>
<comment type="caution">
    <text evidence="1">The sequence shown here is derived from an EMBL/GenBank/DDBJ whole genome shotgun (WGS) entry which is preliminary data.</text>
</comment>
<dbReference type="AlphaFoldDB" id="A0ABD5XYL7"/>
<proteinExistence type="predicted"/>
<reference evidence="1 2" key="1">
    <citation type="journal article" date="2019" name="Int. J. Syst. Evol. Microbiol.">
        <title>The Global Catalogue of Microorganisms (GCM) 10K type strain sequencing project: providing services to taxonomists for standard genome sequencing and annotation.</title>
        <authorList>
            <consortium name="The Broad Institute Genomics Platform"/>
            <consortium name="The Broad Institute Genome Sequencing Center for Infectious Disease"/>
            <person name="Wu L."/>
            <person name="Ma J."/>
        </authorList>
    </citation>
    <scope>NUCLEOTIDE SEQUENCE [LARGE SCALE GENOMIC DNA]</scope>
    <source>
        <strain evidence="1 2">XZYJT29</strain>
    </source>
</reference>
<dbReference type="RefSeq" id="WP_274325797.1">
    <property type="nucleotide sequence ID" value="NZ_CP118158.1"/>
</dbReference>
<dbReference type="SUPFAM" id="SSF140663">
    <property type="entry name" value="TTHA0068-like"/>
    <property type="match status" value="1"/>
</dbReference>
<dbReference type="PANTHER" id="PTHR34796:SF1">
    <property type="entry name" value="EXPRESSED PROTEIN"/>
    <property type="match status" value="1"/>
</dbReference>
<dbReference type="PANTHER" id="PTHR34796">
    <property type="entry name" value="EXPRESSED PROTEIN"/>
    <property type="match status" value="1"/>
</dbReference>
<dbReference type="InterPro" id="IPR005500">
    <property type="entry name" value="DUF309"/>
</dbReference>
<protein>
    <submittedName>
        <fullName evidence="1">DUF309 domain-containing protein</fullName>
    </submittedName>
</protein>
<dbReference type="InterPro" id="IPR023203">
    <property type="entry name" value="TTHA0068_sf"/>
</dbReference>
<dbReference type="GeneID" id="78820514"/>
<dbReference type="Pfam" id="PF03745">
    <property type="entry name" value="DUF309"/>
    <property type="match status" value="1"/>
</dbReference>
<organism evidence="1 2">
    <name type="scientific">Halosimplex aquaticum</name>
    <dbReference type="NCBI Taxonomy" id="3026162"/>
    <lineage>
        <taxon>Archaea</taxon>
        <taxon>Methanobacteriati</taxon>
        <taxon>Methanobacteriota</taxon>
        <taxon>Stenosarchaea group</taxon>
        <taxon>Halobacteria</taxon>
        <taxon>Halobacteriales</taxon>
        <taxon>Haloarculaceae</taxon>
        <taxon>Halosimplex</taxon>
    </lineage>
</organism>
<gene>
    <name evidence="1" type="ORF">ACFQMA_10365</name>
</gene>
<accession>A0ABD5XYL7</accession>
<dbReference type="Gene3D" id="1.10.3450.10">
    <property type="entry name" value="TTHA0068-like"/>
    <property type="match status" value="1"/>
</dbReference>
<dbReference type="EMBL" id="JBHTAS010000001">
    <property type="protein sequence ID" value="MFC7140232.1"/>
    <property type="molecule type" value="Genomic_DNA"/>
</dbReference>
<dbReference type="Proteomes" id="UP001596432">
    <property type="component" value="Unassembled WGS sequence"/>
</dbReference>